<accession>A0A5N5WS94</accession>
<keyword evidence="3" id="KW-0862">Zinc</keyword>
<dbReference type="SMART" id="SM00906">
    <property type="entry name" value="Fungal_trans"/>
    <property type="match status" value="1"/>
</dbReference>
<dbReference type="CDD" id="cd00067">
    <property type="entry name" value="GAL4"/>
    <property type="match status" value="1"/>
</dbReference>
<dbReference type="CDD" id="cd12148">
    <property type="entry name" value="fungal_TF_MHR"/>
    <property type="match status" value="1"/>
</dbReference>
<keyword evidence="7" id="KW-0539">Nucleus</keyword>
<feature type="domain" description="Zn(2)-C6 fungal-type" evidence="9">
    <location>
        <begin position="18"/>
        <end position="48"/>
    </location>
</feature>
<keyword evidence="6" id="KW-0804">Transcription</keyword>
<dbReference type="PANTHER" id="PTHR47782">
    <property type="entry name" value="ZN(II)2CYS6 TRANSCRIPTION FACTOR (EUROFUNG)-RELATED"/>
    <property type="match status" value="1"/>
</dbReference>
<evidence type="ECO:0000256" key="3">
    <source>
        <dbReference type="ARBA" id="ARBA00022833"/>
    </source>
</evidence>
<evidence type="ECO:0000256" key="1">
    <source>
        <dbReference type="ARBA" id="ARBA00004123"/>
    </source>
</evidence>
<evidence type="ECO:0000313" key="11">
    <source>
        <dbReference type="Proteomes" id="UP000326565"/>
    </source>
</evidence>
<keyword evidence="2" id="KW-0479">Metal-binding</keyword>
<organism evidence="10 11">
    <name type="scientific">Aspergillus leporis</name>
    <dbReference type="NCBI Taxonomy" id="41062"/>
    <lineage>
        <taxon>Eukaryota</taxon>
        <taxon>Fungi</taxon>
        <taxon>Dikarya</taxon>
        <taxon>Ascomycota</taxon>
        <taxon>Pezizomycotina</taxon>
        <taxon>Eurotiomycetes</taxon>
        <taxon>Eurotiomycetidae</taxon>
        <taxon>Eurotiales</taxon>
        <taxon>Aspergillaceae</taxon>
        <taxon>Aspergillus</taxon>
        <taxon>Aspergillus subgen. Circumdati</taxon>
    </lineage>
</organism>
<dbReference type="InterPro" id="IPR001138">
    <property type="entry name" value="Zn2Cys6_DnaBD"/>
</dbReference>
<dbReference type="GO" id="GO:0043565">
    <property type="term" value="F:sequence-specific DNA binding"/>
    <property type="evidence" value="ECO:0007669"/>
    <property type="project" value="TreeGrafter"/>
</dbReference>
<evidence type="ECO:0000256" key="7">
    <source>
        <dbReference type="ARBA" id="ARBA00023242"/>
    </source>
</evidence>
<protein>
    <submittedName>
        <fullName evidence="10">Fungal-specific transcription factor domain-containing protein</fullName>
    </submittedName>
</protein>
<feature type="compositionally biased region" description="Basic and acidic residues" evidence="8">
    <location>
        <begin position="166"/>
        <end position="179"/>
    </location>
</feature>
<comment type="subcellular location">
    <subcellularLocation>
        <location evidence="1">Nucleus</location>
    </subcellularLocation>
</comment>
<name>A0A5N5WS94_9EURO</name>
<dbReference type="GO" id="GO:0045944">
    <property type="term" value="P:positive regulation of transcription by RNA polymerase II"/>
    <property type="evidence" value="ECO:0007669"/>
    <property type="project" value="TreeGrafter"/>
</dbReference>
<dbReference type="GO" id="GO:0006351">
    <property type="term" value="P:DNA-templated transcription"/>
    <property type="evidence" value="ECO:0007669"/>
    <property type="project" value="InterPro"/>
</dbReference>
<feature type="region of interest" description="Disordered" evidence="8">
    <location>
        <begin position="151"/>
        <end position="179"/>
    </location>
</feature>
<gene>
    <name evidence="10" type="ORF">BDV29DRAFT_22129</name>
</gene>
<feature type="compositionally biased region" description="Low complexity" evidence="8">
    <location>
        <begin position="151"/>
        <end position="164"/>
    </location>
</feature>
<keyword evidence="4" id="KW-0805">Transcription regulation</keyword>
<evidence type="ECO:0000256" key="5">
    <source>
        <dbReference type="ARBA" id="ARBA00023125"/>
    </source>
</evidence>
<dbReference type="AlphaFoldDB" id="A0A5N5WS94"/>
<dbReference type="PROSITE" id="PS50048">
    <property type="entry name" value="ZN2_CY6_FUNGAL_2"/>
    <property type="match status" value="1"/>
</dbReference>
<dbReference type="Pfam" id="PF00172">
    <property type="entry name" value="Zn_clus"/>
    <property type="match status" value="1"/>
</dbReference>
<dbReference type="OrthoDB" id="189997at2759"/>
<evidence type="ECO:0000259" key="9">
    <source>
        <dbReference type="PROSITE" id="PS50048"/>
    </source>
</evidence>
<dbReference type="Pfam" id="PF04082">
    <property type="entry name" value="Fungal_trans"/>
    <property type="match status" value="1"/>
</dbReference>
<reference evidence="10 11" key="1">
    <citation type="submission" date="2019-04" db="EMBL/GenBank/DDBJ databases">
        <title>Friends and foes A comparative genomics study of 23 Aspergillus species from section Flavi.</title>
        <authorList>
            <consortium name="DOE Joint Genome Institute"/>
            <person name="Kjaerbolling I."/>
            <person name="Vesth T."/>
            <person name="Frisvad J.C."/>
            <person name="Nybo J.L."/>
            <person name="Theobald S."/>
            <person name="Kildgaard S."/>
            <person name="Isbrandt T."/>
            <person name="Kuo A."/>
            <person name="Sato A."/>
            <person name="Lyhne E.K."/>
            <person name="Kogle M.E."/>
            <person name="Wiebenga A."/>
            <person name="Kun R.S."/>
            <person name="Lubbers R.J."/>
            <person name="Makela M.R."/>
            <person name="Barry K."/>
            <person name="Chovatia M."/>
            <person name="Clum A."/>
            <person name="Daum C."/>
            <person name="Haridas S."/>
            <person name="He G."/>
            <person name="LaButti K."/>
            <person name="Lipzen A."/>
            <person name="Mondo S."/>
            <person name="Riley R."/>
            <person name="Salamov A."/>
            <person name="Simmons B.A."/>
            <person name="Magnuson J.K."/>
            <person name="Henrissat B."/>
            <person name="Mortensen U.H."/>
            <person name="Larsen T.O."/>
            <person name="Devries R.P."/>
            <person name="Grigoriev I.V."/>
            <person name="Machida M."/>
            <person name="Baker S.E."/>
            <person name="Andersen M.R."/>
        </authorList>
    </citation>
    <scope>NUCLEOTIDE SEQUENCE [LARGE SCALE GENOMIC DNA]</scope>
    <source>
        <strain evidence="10 11">CBS 151.66</strain>
    </source>
</reference>
<dbReference type="InterPro" id="IPR007219">
    <property type="entry name" value="XnlR_reg_dom"/>
</dbReference>
<evidence type="ECO:0000313" key="10">
    <source>
        <dbReference type="EMBL" id="KAB8071209.1"/>
    </source>
</evidence>
<dbReference type="SMART" id="SM00066">
    <property type="entry name" value="GAL4"/>
    <property type="match status" value="1"/>
</dbReference>
<dbReference type="InterPro" id="IPR052202">
    <property type="entry name" value="Yeast_MetPath_Reg"/>
</dbReference>
<dbReference type="GO" id="GO:0005634">
    <property type="term" value="C:nucleus"/>
    <property type="evidence" value="ECO:0007669"/>
    <property type="project" value="UniProtKB-SubCell"/>
</dbReference>
<dbReference type="Proteomes" id="UP000326565">
    <property type="component" value="Unassembled WGS sequence"/>
</dbReference>
<dbReference type="PANTHER" id="PTHR47782:SF12">
    <property type="entry name" value="ZN(II)2CYS6 TRANSCRIPTION FACTOR (EUROFUNG)"/>
    <property type="match status" value="1"/>
</dbReference>
<dbReference type="PROSITE" id="PS00463">
    <property type="entry name" value="ZN2_CY6_FUNGAL_1"/>
    <property type="match status" value="1"/>
</dbReference>
<keyword evidence="5" id="KW-0238">DNA-binding</keyword>
<dbReference type="SUPFAM" id="SSF57701">
    <property type="entry name" value="Zn2/Cys6 DNA-binding domain"/>
    <property type="match status" value="1"/>
</dbReference>
<dbReference type="GO" id="GO:0008270">
    <property type="term" value="F:zinc ion binding"/>
    <property type="evidence" value="ECO:0007669"/>
    <property type="project" value="InterPro"/>
</dbReference>
<evidence type="ECO:0000256" key="6">
    <source>
        <dbReference type="ARBA" id="ARBA00023163"/>
    </source>
</evidence>
<proteinExistence type="predicted"/>
<evidence type="ECO:0000256" key="2">
    <source>
        <dbReference type="ARBA" id="ARBA00022723"/>
    </source>
</evidence>
<dbReference type="InterPro" id="IPR036864">
    <property type="entry name" value="Zn2-C6_fun-type_DNA-bd_sf"/>
</dbReference>
<dbReference type="EMBL" id="ML732279">
    <property type="protein sequence ID" value="KAB8071209.1"/>
    <property type="molecule type" value="Genomic_DNA"/>
</dbReference>
<keyword evidence="11" id="KW-1185">Reference proteome</keyword>
<dbReference type="Gene3D" id="4.10.240.10">
    <property type="entry name" value="Zn(2)-C6 fungal-type DNA-binding domain"/>
    <property type="match status" value="1"/>
</dbReference>
<dbReference type="GO" id="GO:0000981">
    <property type="term" value="F:DNA-binding transcription factor activity, RNA polymerase II-specific"/>
    <property type="evidence" value="ECO:0007669"/>
    <property type="project" value="InterPro"/>
</dbReference>
<evidence type="ECO:0000256" key="8">
    <source>
        <dbReference type="SAM" id="MobiDB-lite"/>
    </source>
</evidence>
<sequence length="658" mass="74995">MDDSRISSLSKRSRAPIACQRCKRRKTKCNGTRPACGPCQKAGATCMWSGLTLGGADSIEEHARLLDYTRELERRVAELQRHAWPNTGSQMPDMQAASAPYSLAAELSTNVALLSMNATAEPLFIGATSGLSLSKVVGGILSTTTVVASATESGQSSNISPNSSAIERHQTERDAQRDDSQLERKLVDIYFDRIHSRYPFIDKPCFYAFLDQYQHVILNSETDQAKLFQLHMVLAISARMTQLHLEMEKVCPDFYYSKAIRHMDRALQTPGLQRIQCLLLLVVYVLRSPHSISNLGSWHIVGVAIRYAVELGLHRKIKSSDLSPEDCYRIQLRRRVFWSAYVLDRAISLTLGRPFALSEGDIDVDLPVELDDQQHTLDEPKSPNLSSFIHMCRLRRLESRIKQHLYSAGSPSASQNNSSDEDIDRFYNELVDWLQFVPCSRTTQRQSELNYCLYSTQEFFLIQYNKALRMLLQHRITQLSTYSAMSLKDEEYLALSARAAGDICQHYKTLHQRRPLGWNLLALHSIFTAGLTLLYCMWVDKRHPSLAQFDDIRATSNVLFAICERWPTATRFRDCFEVLAQRMIGLVSTQFLHGDLDNTSVLPENRNFSIEPIPESIPPLPTDQDDFWAMLDELVDDEYIRSQFQLDEIEVSSRFLDI</sequence>
<evidence type="ECO:0000256" key="4">
    <source>
        <dbReference type="ARBA" id="ARBA00023015"/>
    </source>
</evidence>